<comment type="caution">
    <text evidence="1">The sequence shown here is derived from an EMBL/GenBank/DDBJ whole genome shotgun (WGS) entry which is preliminary data.</text>
</comment>
<name>A0A428C4X2_STROR</name>
<sequence>MITFQKKQFKEEYRKILNIEYQPDRDKHDFNKILKSNGMKALYVDPDCRDDNVILYYDLLTKFLDKREQTFKNDFTFIPPGKAEQISETDKHLDVIDKFKIVVRQKNKTIFRLTSDQFGFTGYEQQYIASDGYFNYPLARVNHLSREKSPEEREQILDKLIHYVENTRTLGSAFVWPIHKSVDRRCQYNINRGVKNYIADRVDLTLLEIKHILDKKQNQGTNLLKNSYNKEKHMKKWLDHFASFDDYVEYFMFESFVKDGMPINIFTGEPFREDEIDACKNRIFQIKNLKLDELLSMMERLESMIFERTESMERYLDI</sequence>
<evidence type="ECO:0000313" key="2">
    <source>
        <dbReference type="Proteomes" id="UP000281197"/>
    </source>
</evidence>
<dbReference type="InterPro" id="IPR054263">
    <property type="entry name" value="DUF6994"/>
</dbReference>
<proteinExistence type="predicted"/>
<evidence type="ECO:0000313" key="1">
    <source>
        <dbReference type="EMBL" id="RSI73186.1"/>
    </source>
</evidence>
<protein>
    <submittedName>
        <fullName evidence="1">Uncharacterized protein</fullName>
    </submittedName>
</protein>
<dbReference type="Proteomes" id="UP000281197">
    <property type="component" value="Unassembled WGS sequence"/>
</dbReference>
<accession>A0A428C4X2</accession>
<dbReference type="AlphaFoldDB" id="A0A428C4X2"/>
<reference evidence="1 2" key="1">
    <citation type="submission" date="2018-11" db="EMBL/GenBank/DDBJ databases">
        <title>Species Designations Belie Phenotypic and Genotypic Heterogeneity in Oral Streptococci.</title>
        <authorList>
            <person name="Velsko I."/>
        </authorList>
    </citation>
    <scope>NUCLEOTIDE SEQUENCE [LARGE SCALE GENOMIC DNA]</scope>
    <source>
        <strain evidence="1 2">BCC19</strain>
    </source>
</reference>
<dbReference type="RefSeq" id="WP_125398263.1">
    <property type="nucleotide sequence ID" value="NZ_CP185268.1"/>
</dbReference>
<dbReference type="Pfam" id="PF22507">
    <property type="entry name" value="DUF6994"/>
    <property type="match status" value="1"/>
</dbReference>
<organism evidence="1 2">
    <name type="scientific">Streptococcus oralis</name>
    <dbReference type="NCBI Taxonomy" id="1303"/>
    <lineage>
        <taxon>Bacteria</taxon>
        <taxon>Bacillati</taxon>
        <taxon>Bacillota</taxon>
        <taxon>Bacilli</taxon>
        <taxon>Lactobacillales</taxon>
        <taxon>Streptococcaceae</taxon>
        <taxon>Streptococcus</taxon>
    </lineage>
</organism>
<dbReference type="EMBL" id="RJNO01000040">
    <property type="protein sequence ID" value="RSI73186.1"/>
    <property type="molecule type" value="Genomic_DNA"/>
</dbReference>
<gene>
    <name evidence="1" type="ORF">D8858_09575</name>
</gene>